<comment type="caution">
    <text evidence="5">The sequence shown here is derived from an EMBL/GenBank/DDBJ whole genome shotgun (WGS) entry which is preliminary data.</text>
</comment>
<evidence type="ECO:0000313" key="6">
    <source>
        <dbReference type="Proteomes" id="UP001501666"/>
    </source>
</evidence>
<evidence type="ECO:0000256" key="3">
    <source>
        <dbReference type="ARBA" id="ARBA00022801"/>
    </source>
</evidence>
<evidence type="ECO:0000256" key="1">
    <source>
        <dbReference type="ARBA" id="ARBA00010088"/>
    </source>
</evidence>
<dbReference type="InterPro" id="IPR016292">
    <property type="entry name" value="Epoxide_hydrolase"/>
</dbReference>
<dbReference type="SUPFAM" id="SSF53474">
    <property type="entry name" value="alpha/beta-Hydrolases"/>
    <property type="match status" value="1"/>
</dbReference>
<dbReference type="GO" id="GO:0016787">
    <property type="term" value="F:hydrolase activity"/>
    <property type="evidence" value="ECO:0007669"/>
    <property type="project" value="UniProtKB-KW"/>
</dbReference>
<proteinExistence type="inferred from homology"/>
<protein>
    <submittedName>
        <fullName evidence="5">Epoxide hydrolase</fullName>
    </submittedName>
</protein>
<reference evidence="6" key="1">
    <citation type="journal article" date="2019" name="Int. J. Syst. Evol. Microbiol.">
        <title>The Global Catalogue of Microorganisms (GCM) 10K type strain sequencing project: providing services to taxonomists for standard genome sequencing and annotation.</title>
        <authorList>
            <consortium name="The Broad Institute Genomics Platform"/>
            <consortium name="The Broad Institute Genome Sequencing Center for Infectious Disease"/>
            <person name="Wu L."/>
            <person name="Ma J."/>
        </authorList>
    </citation>
    <scope>NUCLEOTIDE SEQUENCE [LARGE SCALE GENOMIC DNA]</scope>
    <source>
        <strain evidence="6">JCM 6835</strain>
    </source>
</reference>
<dbReference type="Proteomes" id="UP001501666">
    <property type="component" value="Unassembled WGS sequence"/>
</dbReference>
<accession>A0ABP6DSY3</accession>
<gene>
    <name evidence="5" type="ORF">GCM10010412_012680</name>
</gene>
<dbReference type="Gene3D" id="3.40.50.1820">
    <property type="entry name" value="alpha/beta hydrolase"/>
    <property type="match status" value="1"/>
</dbReference>
<keyword evidence="2" id="KW-0058">Aromatic hydrocarbons catabolism</keyword>
<name>A0ABP6DSY3_9ACTN</name>
<evidence type="ECO:0000256" key="2">
    <source>
        <dbReference type="ARBA" id="ARBA00022797"/>
    </source>
</evidence>
<keyword evidence="3 5" id="KW-0378">Hydrolase</keyword>
<organism evidence="5 6">
    <name type="scientific">Nonomuraea recticatena</name>
    <dbReference type="NCBI Taxonomy" id="46178"/>
    <lineage>
        <taxon>Bacteria</taxon>
        <taxon>Bacillati</taxon>
        <taxon>Actinomycetota</taxon>
        <taxon>Actinomycetes</taxon>
        <taxon>Streptosporangiales</taxon>
        <taxon>Streptosporangiaceae</taxon>
        <taxon>Nonomuraea</taxon>
    </lineage>
</organism>
<dbReference type="InterPro" id="IPR010497">
    <property type="entry name" value="Epoxide_hydro_N"/>
</dbReference>
<evidence type="ECO:0000259" key="4">
    <source>
        <dbReference type="Pfam" id="PF06441"/>
    </source>
</evidence>
<dbReference type="InterPro" id="IPR029058">
    <property type="entry name" value="AB_hydrolase_fold"/>
</dbReference>
<comment type="similarity">
    <text evidence="1">Belongs to the peptidase S33 family.</text>
</comment>
<dbReference type="PANTHER" id="PTHR21661:SF35">
    <property type="entry name" value="EPOXIDE HYDROLASE"/>
    <property type="match status" value="1"/>
</dbReference>
<sequence length="379" mass="42315">MAYSVFDMSNDIEIRPFRIEIPQAELDDLRDRLARTRWPSEVGGQGWSRGVPVGYLRELAAHWAEGYDWRAWEARLNAYPQFTTEINGQNIHFLHVRSDSPDALPLILTHGWPGSIVEFLDLIEPLSRDFHLVIPSIPGFGFSGPTLEPGWTTQRIAAAWAELMRRLGYDRYGAQGGDFGGGISRALGLAAPGNVVAVHVNGGTTYPSAEEDDPTLTERERARVRRMNEFMNEAGGYIAIQSTRPQTLAYGLTDSPAGQLAWIVDKIRDMTDLAKELPHEAIDRDLLLTHVTIYWLTGTAGSSAALYYEDGHAWGEQEASPVPMAVALFTVQDIALRRDEDKVNNVVRWSDFDRGGHFAAMEAPDLLLGDIREFFAAYR</sequence>
<dbReference type="PIRSF" id="PIRSF001112">
    <property type="entry name" value="Epoxide_hydrolase"/>
    <property type="match status" value="1"/>
</dbReference>
<dbReference type="PANTHER" id="PTHR21661">
    <property type="entry name" value="EPOXIDE HYDROLASE 1-RELATED"/>
    <property type="match status" value="1"/>
</dbReference>
<feature type="domain" description="Epoxide hydrolase N-terminal" evidence="4">
    <location>
        <begin position="14"/>
        <end position="119"/>
    </location>
</feature>
<dbReference type="EMBL" id="BAAATE010000002">
    <property type="protein sequence ID" value="GAA2648399.1"/>
    <property type="molecule type" value="Genomic_DNA"/>
</dbReference>
<dbReference type="Pfam" id="PF06441">
    <property type="entry name" value="EHN"/>
    <property type="match status" value="1"/>
</dbReference>
<evidence type="ECO:0000313" key="5">
    <source>
        <dbReference type="EMBL" id="GAA2648399.1"/>
    </source>
</evidence>
<keyword evidence="6" id="KW-1185">Reference proteome</keyword>